<keyword evidence="2" id="KW-0808">Transferase</keyword>
<dbReference type="Gene3D" id="3.40.50.150">
    <property type="entry name" value="Vaccinia Virus protein VP39"/>
    <property type="match status" value="1"/>
</dbReference>
<keyword evidence="2" id="KW-0489">Methyltransferase</keyword>
<dbReference type="EMBL" id="CP118605">
    <property type="protein sequence ID" value="WGL17292.1"/>
    <property type="molecule type" value="Genomic_DNA"/>
</dbReference>
<feature type="domain" description="Methyltransferase FkbM" evidence="1">
    <location>
        <begin position="50"/>
        <end position="199"/>
    </location>
</feature>
<sequence>MVISEKNFSYLSDFLSYGFETLGEFSYGERFQDIFAAVMGLTVESPYFVDFGAMHPYNRSNTFLLEKLGWRGVIAEPNPAFKELIFDNRCAHFEPVAVSNFRGFATLQVPVGKRARATIGNEEIEGPTRKLEVPVIPLNDLLDRAGAVSSITFFSIDTEGSEWEILRSFPDIVKSCKSLCVEWGHRRSEILKLLTQWGFVRVLPEISGVDDWYIHEKFVSENFSGIYDMRILIDQTKSLLSEAELPDPGFDRLRRKSMIEKFSKLGLGRSQRSENLYSELD</sequence>
<protein>
    <submittedName>
        <fullName evidence="2">FkbM family methyltransferase</fullName>
    </submittedName>
</protein>
<keyword evidence="3" id="KW-1185">Reference proteome</keyword>
<reference evidence="2 3" key="1">
    <citation type="submission" date="2023-02" db="EMBL/GenBank/DDBJ databases">
        <title>Description and genomic characterization of Microbulbifer bruguierae sp. nov., isolated from the sediment of mangrove plant Bruguiera sexangula.</title>
        <authorList>
            <person name="Long M."/>
        </authorList>
    </citation>
    <scope>NUCLEOTIDE SEQUENCE [LARGE SCALE GENOMIC DNA]</scope>
    <source>
        <strain evidence="2 3">H12</strain>
    </source>
</reference>
<dbReference type="InterPro" id="IPR029063">
    <property type="entry name" value="SAM-dependent_MTases_sf"/>
</dbReference>
<gene>
    <name evidence="2" type="ORF">PVT68_03080</name>
</gene>
<proteinExistence type="predicted"/>
<dbReference type="GO" id="GO:0032259">
    <property type="term" value="P:methylation"/>
    <property type="evidence" value="ECO:0007669"/>
    <property type="project" value="UniProtKB-KW"/>
</dbReference>
<dbReference type="SUPFAM" id="SSF53335">
    <property type="entry name" value="S-adenosyl-L-methionine-dependent methyltransferases"/>
    <property type="match status" value="1"/>
</dbReference>
<dbReference type="Pfam" id="PF05050">
    <property type="entry name" value="Methyltransf_21"/>
    <property type="match status" value="1"/>
</dbReference>
<dbReference type="Proteomes" id="UP001236500">
    <property type="component" value="Chromosome"/>
</dbReference>
<evidence type="ECO:0000313" key="2">
    <source>
        <dbReference type="EMBL" id="WGL17292.1"/>
    </source>
</evidence>
<organism evidence="2 3">
    <name type="scientific">Microbulbifer bruguierae</name>
    <dbReference type="NCBI Taxonomy" id="3029061"/>
    <lineage>
        <taxon>Bacteria</taxon>
        <taxon>Pseudomonadati</taxon>
        <taxon>Pseudomonadota</taxon>
        <taxon>Gammaproteobacteria</taxon>
        <taxon>Cellvibrionales</taxon>
        <taxon>Microbulbiferaceae</taxon>
        <taxon>Microbulbifer</taxon>
    </lineage>
</organism>
<dbReference type="PANTHER" id="PTHR34009:SF2">
    <property type="entry name" value="PROTEIN STAR"/>
    <property type="match status" value="1"/>
</dbReference>
<dbReference type="GO" id="GO:0008168">
    <property type="term" value="F:methyltransferase activity"/>
    <property type="evidence" value="ECO:0007669"/>
    <property type="project" value="UniProtKB-KW"/>
</dbReference>
<name>A0ABY8NFC4_9GAMM</name>
<evidence type="ECO:0000259" key="1">
    <source>
        <dbReference type="Pfam" id="PF05050"/>
    </source>
</evidence>
<dbReference type="RefSeq" id="WP_280321138.1">
    <property type="nucleotide sequence ID" value="NZ_CP118605.1"/>
</dbReference>
<evidence type="ECO:0000313" key="3">
    <source>
        <dbReference type="Proteomes" id="UP001236500"/>
    </source>
</evidence>
<dbReference type="PANTHER" id="PTHR34009">
    <property type="entry name" value="PROTEIN STAR"/>
    <property type="match status" value="1"/>
</dbReference>
<dbReference type="InterPro" id="IPR053202">
    <property type="entry name" value="EGF_Rcpt_Signaling_Reg"/>
</dbReference>
<accession>A0ABY8NFC4</accession>
<dbReference type="InterPro" id="IPR006342">
    <property type="entry name" value="FkbM_mtfrase"/>
</dbReference>